<sequence length="104" mass="11821">MRRTTYFRTLIILMTVVFSGVKLRIYALGSLVCAYTDCQYVYTVQMTRGSFRSANAGCRQQWLLDGFLAKFLGRECARASRVSHSPNPVRFQGCTDSHEVKLAK</sequence>
<gene>
    <name evidence="1" type="ORF">DAEQUDRAFT_189802</name>
</gene>
<dbReference type="EMBL" id="KV429033">
    <property type="protein sequence ID" value="KZT74364.1"/>
    <property type="molecule type" value="Genomic_DNA"/>
</dbReference>
<dbReference type="AlphaFoldDB" id="A0A165U3W6"/>
<reference evidence="1 2" key="1">
    <citation type="journal article" date="2016" name="Mol. Biol. Evol.">
        <title>Comparative Genomics of Early-Diverging Mushroom-Forming Fungi Provides Insights into the Origins of Lignocellulose Decay Capabilities.</title>
        <authorList>
            <person name="Nagy L.G."/>
            <person name="Riley R."/>
            <person name="Tritt A."/>
            <person name="Adam C."/>
            <person name="Daum C."/>
            <person name="Floudas D."/>
            <person name="Sun H."/>
            <person name="Yadav J.S."/>
            <person name="Pangilinan J."/>
            <person name="Larsson K.H."/>
            <person name="Matsuura K."/>
            <person name="Barry K."/>
            <person name="Labutti K."/>
            <person name="Kuo R."/>
            <person name="Ohm R.A."/>
            <person name="Bhattacharya S.S."/>
            <person name="Shirouzu T."/>
            <person name="Yoshinaga Y."/>
            <person name="Martin F.M."/>
            <person name="Grigoriev I.V."/>
            <person name="Hibbett D.S."/>
        </authorList>
    </citation>
    <scope>NUCLEOTIDE SEQUENCE [LARGE SCALE GENOMIC DNA]</scope>
    <source>
        <strain evidence="1 2">L-15889</strain>
    </source>
</reference>
<dbReference type="Proteomes" id="UP000076727">
    <property type="component" value="Unassembled WGS sequence"/>
</dbReference>
<accession>A0A165U3W6</accession>
<proteinExistence type="predicted"/>
<organism evidence="1 2">
    <name type="scientific">Daedalea quercina L-15889</name>
    <dbReference type="NCBI Taxonomy" id="1314783"/>
    <lineage>
        <taxon>Eukaryota</taxon>
        <taxon>Fungi</taxon>
        <taxon>Dikarya</taxon>
        <taxon>Basidiomycota</taxon>
        <taxon>Agaricomycotina</taxon>
        <taxon>Agaricomycetes</taxon>
        <taxon>Polyporales</taxon>
        <taxon>Fomitopsis</taxon>
    </lineage>
</organism>
<evidence type="ECO:0000313" key="1">
    <source>
        <dbReference type="EMBL" id="KZT74364.1"/>
    </source>
</evidence>
<name>A0A165U3W6_9APHY</name>
<keyword evidence="2" id="KW-1185">Reference proteome</keyword>
<protein>
    <submittedName>
        <fullName evidence="1">Uncharacterized protein</fullName>
    </submittedName>
</protein>
<evidence type="ECO:0000313" key="2">
    <source>
        <dbReference type="Proteomes" id="UP000076727"/>
    </source>
</evidence>